<feature type="region of interest" description="Disordered" evidence="1">
    <location>
        <begin position="129"/>
        <end position="161"/>
    </location>
</feature>
<dbReference type="AlphaFoldDB" id="A0A090WRN3"/>
<dbReference type="EMBL" id="BBNU01000002">
    <property type="protein sequence ID" value="GAL78004.1"/>
    <property type="molecule type" value="Genomic_DNA"/>
</dbReference>
<proteinExistence type="predicted"/>
<protein>
    <recommendedName>
        <fullName evidence="4">TonB-dependent receptor</fullName>
    </recommendedName>
</protein>
<dbReference type="Proteomes" id="UP000029643">
    <property type="component" value="Unassembled WGS sequence"/>
</dbReference>
<evidence type="ECO:0000313" key="2">
    <source>
        <dbReference type="EMBL" id="GAL78004.1"/>
    </source>
</evidence>
<evidence type="ECO:0008006" key="4">
    <source>
        <dbReference type="Google" id="ProtNLM"/>
    </source>
</evidence>
<evidence type="ECO:0000313" key="3">
    <source>
        <dbReference type="Proteomes" id="UP000029643"/>
    </source>
</evidence>
<evidence type="ECO:0000256" key="1">
    <source>
        <dbReference type="SAM" id="MobiDB-lite"/>
    </source>
</evidence>
<reference evidence="2 3" key="1">
    <citation type="journal article" date="2014" name="Genome Announc.">
        <title>Draft Genome Sequences of Marine Flavobacterium Algibacter lectus Strains SS8 and NR4.</title>
        <authorList>
            <person name="Takatani N."/>
            <person name="Nakanishi M."/>
            <person name="Meirelles P."/>
            <person name="Mino S."/>
            <person name="Suda W."/>
            <person name="Oshima K."/>
            <person name="Hattori M."/>
            <person name="Ohkuma M."/>
            <person name="Hosokawa M."/>
            <person name="Miyashita K."/>
            <person name="Thompson F.L."/>
            <person name="Niwa A."/>
            <person name="Sawabe T."/>
            <person name="Sawabe T."/>
        </authorList>
    </citation>
    <scope>NUCLEOTIDE SEQUENCE [LARGE SCALE GENOMIC DNA]</scope>
    <source>
        <strain evidence="3">JCM19274</strain>
    </source>
</reference>
<organism evidence="2 3">
    <name type="scientific">Algibacter lectus</name>
    <dbReference type="NCBI Taxonomy" id="221126"/>
    <lineage>
        <taxon>Bacteria</taxon>
        <taxon>Pseudomonadati</taxon>
        <taxon>Bacteroidota</taxon>
        <taxon>Flavobacteriia</taxon>
        <taxon>Flavobacteriales</taxon>
        <taxon>Flavobacteriaceae</taxon>
        <taxon>Algibacter</taxon>
    </lineage>
</organism>
<feature type="compositionally biased region" description="Polar residues" evidence="1">
    <location>
        <begin position="129"/>
        <end position="141"/>
    </location>
</feature>
<sequence length="283" mass="32012">MIDGKQIGFISGTNNINMRRGFTALPDAKSSTGYVESDFVGANYSKGKWNETRVNANYKYSANNVDNSSLSFRDNFLPDLNYTTETVSNSTTDSDNHSGDLDLKFIIPSKNKSSNNKIQLSNELNFNRDTSDSFSDSATESKSNDGEDISDYNANSESTSISNSIDNTIGAIVRTGKGRDFFNLKLSTNFDNSESDSKNYSENILYQRNTTEIQDQVRSTDNSTSNINFNGYWFKELFTNFRIIPKYSATIYHNKNEKNVFDFNEIDNDYSDFNEQQSLIVNM</sequence>
<gene>
    <name evidence="2" type="ORF">JCM19274_4503</name>
</gene>
<comment type="caution">
    <text evidence="2">The sequence shown here is derived from an EMBL/GenBank/DDBJ whole genome shotgun (WGS) entry which is preliminary data.</text>
</comment>
<accession>A0A090WRN3</accession>
<dbReference type="RefSeq" id="WP_042495523.1">
    <property type="nucleotide sequence ID" value="NZ_BBNU01000002.1"/>
</dbReference>
<name>A0A090WRN3_9FLAO</name>